<evidence type="ECO:0000256" key="1">
    <source>
        <dbReference type="ARBA" id="ARBA00004377"/>
    </source>
</evidence>
<keyword evidence="8" id="KW-0472">Membrane</keyword>
<evidence type="ECO:0000259" key="12">
    <source>
        <dbReference type="Pfam" id="PF26002"/>
    </source>
</evidence>
<protein>
    <recommendedName>
        <fullName evidence="9">Membrane fusion protein (MFP) family protein</fullName>
    </recommendedName>
</protein>
<dbReference type="Pfam" id="PF26002">
    <property type="entry name" value="Beta-barrel_AprE"/>
    <property type="match status" value="1"/>
</dbReference>
<dbReference type="InterPro" id="IPR058982">
    <property type="entry name" value="Beta-barrel_AprE"/>
</dbReference>
<dbReference type="GO" id="GO:0005886">
    <property type="term" value="C:plasma membrane"/>
    <property type="evidence" value="ECO:0007669"/>
    <property type="project" value="UniProtKB-SubCell"/>
</dbReference>
<evidence type="ECO:0000256" key="10">
    <source>
        <dbReference type="SAM" id="Coils"/>
    </source>
</evidence>
<dbReference type="Gene3D" id="1.10.287.1490">
    <property type="match status" value="1"/>
</dbReference>
<dbReference type="AlphaFoldDB" id="A0A927FZ78"/>
<evidence type="ECO:0000256" key="5">
    <source>
        <dbReference type="ARBA" id="ARBA00022519"/>
    </source>
</evidence>
<dbReference type="Proteomes" id="UP000654108">
    <property type="component" value="Unassembled WGS sequence"/>
</dbReference>
<dbReference type="Pfam" id="PF25994">
    <property type="entry name" value="HH_AprE"/>
    <property type="match status" value="1"/>
</dbReference>
<keyword evidence="6" id="KW-0812">Transmembrane</keyword>
<dbReference type="InterPro" id="IPR010129">
    <property type="entry name" value="T1SS_HlyD"/>
</dbReference>
<dbReference type="RefSeq" id="WP_191777200.1">
    <property type="nucleotide sequence ID" value="NZ_JACYFU010000004.1"/>
</dbReference>
<gene>
    <name evidence="13" type="ORF">IC608_15030</name>
</gene>
<comment type="subcellular location">
    <subcellularLocation>
        <location evidence="1 9">Cell inner membrane</location>
        <topology evidence="1 9">Single-pass membrane protein</topology>
    </subcellularLocation>
</comment>
<dbReference type="PANTHER" id="PTHR30386">
    <property type="entry name" value="MEMBRANE FUSION SUBUNIT OF EMRAB-TOLC MULTIDRUG EFFLUX PUMP"/>
    <property type="match status" value="1"/>
</dbReference>
<dbReference type="Gene3D" id="2.40.50.100">
    <property type="match status" value="1"/>
</dbReference>
<dbReference type="InterPro" id="IPR058781">
    <property type="entry name" value="HH_AprE-like"/>
</dbReference>
<evidence type="ECO:0000256" key="8">
    <source>
        <dbReference type="ARBA" id="ARBA00023136"/>
    </source>
</evidence>
<evidence type="ECO:0000259" key="11">
    <source>
        <dbReference type="Pfam" id="PF25994"/>
    </source>
</evidence>
<dbReference type="Gene3D" id="2.40.30.170">
    <property type="match status" value="1"/>
</dbReference>
<evidence type="ECO:0000313" key="13">
    <source>
        <dbReference type="EMBL" id="MBD8066786.1"/>
    </source>
</evidence>
<sequence length="433" mass="46886">MSARTARRPSILRPSLAGVAVISVFFAGMGGWAATAPLSAAAHAGGQIRVESYRKTVQHLEGGVVRDILVREGDLVEAGQELLRLDDVQAKASFEIFQAQMDALLVTQARLVAERDGGPLTLPETLAPRAAQATVAAALDSERRLLEDRRSRLANQRDLLDQQVAQHENELTALAGQRRAIERQIALVQSQTETVGQMIERGAAPRSQLVDLEKEMAQLEGARGELETQAVRVRLSIGEARMQIVQQQSALAEDVSTALRDTQAALAEASERLRAAQGVLGGTVIFAPSAGRVLSMQKLAPGSVVKPGESILDIVPEDGQMVVEAKLSPYDIDVVRPGQQAEIKLMSFEQRRLPLMLGSVRSISADALVDARTGQSYYTVEVVLPESELDKADGLELYPGMPADVMIQTQSRTALEYLLGPVKDSFRRAMRES</sequence>
<accession>A0A927FZ78</accession>
<proteinExistence type="inferred from homology"/>
<dbReference type="PANTHER" id="PTHR30386:SF17">
    <property type="entry name" value="ALKALINE PROTEASE SECRETION PROTEIN APRE"/>
    <property type="match status" value="1"/>
</dbReference>
<dbReference type="InterPro" id="IPR050739">
    <property type="entry name" value="MFP"/>
</dbReference>
<comment type="similarity">
    <text evidence="2 9">Belongs to the membrane fusion protein (MFP) (TC 8.A.1) family.</text>
</comment>
<dbReference type="GO" id="GO:0015031">
    <property type="term" value="P:protein transport"/>
    <property type="evidence" value="ECO:0007669"/>
    <property type="project" value="InterPro"/>
</dbReference>
<keyword evidence="14" id="KW-1185">Reference proteome</keyword>
<keyword evidence="4 9" id="KW-1003">Cell membrane</keyword>
<feature type="domain" description="AprE-like long alpha-helical hairpin" evidence="11">
    <location>
        <begin position="90"/>
        <end position="277"/>
    </location>
</feature>
<evidence type="ECO:0000256" key="3">
    <source>
        <dbReference type="ARBA" id="ARBA00022448"/>
    </source>
</evidence>
<evidence type="ECO:0000256" key="6">
    <source>
        <dbReference type="ARBA" id="ARBA00022692"/>
    </source>
</evidence>
<keyword evidence="5 9" id="KW-0997">Cell inner membrane</keyword>
<keyword evidence="3 9" id="KW-0813">Transport</keyword>
<evidence type="ECO:0000256" key="4">
    <source>
        <dbReference type="ARBA" id="ARBA00022475"/>
    </source>
</evidence>
<feature type="coiled-coil region" evidence="10">
    <location>
        <begin position="209"/>
        <end position="279"/>
    </location>
</feature>
<comment type="caution">
    <text evidence="13">The sequence shown here is derived from an EMBL/GenBank/DDBJ whole genome shotgun (WGS) entry which is preliminary data.</text>
</comment>
<keyword evidence="10" id="KW-0175">Coiled coil</keyword>
<reference evidence="13" key="1">
    <citation type="submission" date="2020-09" db="EMBL/GenBank/DDBJ databases">
        <title>Genome seq and assembly of Devosia sp.</title>
        <authorList>
            <person name="Chhetri G."/>
        </authorList>
    </citation>
    <scope>NUCLEOTIDE SEQUENCE</scope>
    <source>
        <strain evidence="13">PTR5</strain>
    </source>
</reference>
<evidence type="ECO:0000256" key="2">
    <source>
        <dbReference type="ARBA" id="ARBA00009477"/>
    </source>
</evidence>
<keyword evidence="7" id="KW-1133">Transmembrane helix</keyword>
<dbReference type="PRINTS" id="PR01490">
    <property type="entry name" value="RTXTOXIND"/>
</dbReference>
<feature type="domain" description="AprE-like beta-barrel" evidence="12">
    <location>
        <begin position="321"/>
        <end position="410"/>
    </location>
</feature>
<name>A0A927FZ78_9HYPH</name>
<evidence type="ECO:0000313" key="14">
    <source>
        <dbReference type="Proteomes" id="UP000654108"/>
    </source>
</evidence>
<evidence type="ECO:0000256" key="7">
    <source>
        <dbReference type="ARBA" id="ARBA00022989"/>
    </source>
</evidence>
<evidence type="ECO:0000256" key="9">
    <source>
        <dbReference type="RuleBase" id="RU365093"/>
    </source>
</evidence>
<feature type="coiled-coil region" evidence="10">
    <location>
        <begin position="136"/>
        <end position="184"/>
    </location>
</feature>
<organism evidence="13 14">
    <name type="scientific">Devosia oryzisoli</name>
    <dbReference type="NCBI Taxonomy" id="2774138"/>
    <lineage>
        <taxon>Bacteria</taxon>
        <taxon>Pseudomonadati</taxon>
        <taxon>Pseudomonadota</taxon>
        <taxon>Alphaproteobacteria</taxon>
        <taxon>Hyphomicrobiales</taxon>
        <taxon>Devosiaceae</taxon>
        <taxon>Devosia</taxon>
    </lineage>
</organism>
<dbReference type="EMBL" id="JACYFU010000004">
    <property type="protein sequence ID" value="MBD8066786.1"/>
    <property type="molecule type" value="Genomic_DNA"/>
</dbReference>
<dbReference type="NCBIfam" id="TIGR01843">
    <property type="entry name" value="type_I_hlyD"/>
    <property type="match status" value="1"/>
</dbReference>